<sequence length="2036" mass="230119">MSPQVLPGFLYEFRDQLDVDFLLTHGLVLYGKHHQCEPSKPPSPTPLQCTKCFQLGHHVTACPNKPACPKCPQTHAPNKCEAEVPTPRGRVQQRIYFTFEWPRPGSSFLKTAHNRLNAIIRRDINAYREETWSKACESLDYRDGKKFWNKFKALTGQKSVPNHHLVYNAQTYHSPRHKTSCFAELLEEVHQVPHNPNFEDVFFQRITNNTHPSQKPPRISPSSSNQHLQSLYFPTAWKTAYTIPKPGKSPNDPKSYRPISLLNITVKIFERILTNRLDLLLESHNLLPPEQFAFRAQRSTHNPIVELQTDITRHTNLGECTGSVLSPLLYIVYCSDLPISGTFRTKTRMFADDTAIWTSHRSAEKAASIIQEELHRIERWTGECSTGRQSKLSSHAAAHSDEHEDQMKFIYIDEDALQDDATGDAAGVPPAEVGGPRHAREVQRDQCTQPLLERERGEATTAAVRPEEVLAESVEPETPPAEPAERPGQPQPESERFDSNTPHQKSPAEPAERPGSCSPCPNVPNKKHHQRDHQRNDAVSQSSRRAVTEPTITSSPHDYADDDRSTLRVHLELDPQHDETTTPSGGGTTSSGAQHTPVNQCGSVVRQKVLHACQADTHGQPNQSKPISFTILFATIVTCYQFLPDACNLFFDCHQVFNSLNLEDNGCLSSPERWRLIPSDLFASTKTPTSHDWDEHWSSSATAARPIRDGGRVRFNSRTPLADRAASPNSPAVRSERESSTLSLALEVIVYLAQHRAPPMSRMTLRSENSRKGEGRQTSGMAPSQVSQAPSRDSRAPGSNASGPHASGSTTTTTSEETDRTSSSRRSSTGESTKTKKTVASQNTHDRVVQALNRPGSPTPKPTLYKYTIKNIPEEFASQKKFYNLLTTHLVTRNIQKLIVNWNRTALLITSLPVDEKFTAQLNSATGSKNITCAPINQKTAANPNPDNPRKKPQFSVVITQVEHDIDENDISQTLASLELPFVRLWRIKSRQTNKFTKLIRVITEDTVTVDFLLNNGINLFGNHHQCEPSKPPEPAPLQCTKCYQLGHPATACTNKPACPKCPETHAPNNCEAATPKCLLCGGAHAAWSRKCPKFKDTPITDETPIAPTYIINPPAEFADPEVLVDESAESKINTKQTIVFVTKILYDLFPLQRPKIHELSHRSAHLFHFRVVADAPTLVRPNFPPFMYSTPPSTVAAPGSGPNPTPHPPSNNINIATVNVDGIKTKFNALKAFIASDQIKILSITETHTQNPIHVPNFSSYSRPSRFNNFYRGVALLIDSNINSKKHDLPPHLTDLEAVAADAQLNNKMITIISYYNPPSEPISPELFQYVSSLRYCIILGDFNARHTDFGDRNTNANGRKFSELISDLSIYRLENRSATFISHKNVDAQSIVDHIVITENEIDEQINTFTNTIHSARDTVFKPTTIPKNRTPLPARIVKLIKEKRKVYREFIQSRDPLLKTLFNKLNAQIRRDINTYREETWIKTCESLDYRDGKKFWNKFKVITGQKRKTNHYLATDAHIYYTPQERANCFAELLDGIHQVPNDPNFNATFFDQIANNVHAFKNIPLIDPLPHPLHDEHLTDNITNYRRTPGPDQIRPILLKNLPDSAFQALTDIFNNCMNNLYFPTAWKTAHTVMIPKPGKCPNDPKSYRPISLLSITGKIFERILTNRLQLTLESNNLLPPGEVPQGSVLSPLLYIVYCRDFPFSDIQRTKTRMFADDTAIWCSQRSSEKATSIVQKELHRIEKWTNHWRVKINPTKSQSILFTFPKAQKQRTLFTQSRLIINRDVIPKNNTVQYLGITVSSTCTLHADLKATLKKARNRANLLYKIRGRLRGCAPETLLYTYNSFIRPVIEYRALLYSTLPKRAAFKIYSFERHILRDMFRLHRQHPSNTLYDVTKTTPISERLTLHQARYVERTLNGNNTIAKQTLHTSHKLLTKNGLLNRVPKKPKVKTKHLPTAILSSKYPDLPPELQLLVTKPPQDQVDTNEEPSHRRNRPRPRTRTRIQTSTRTGPGPGQEPDQDQDQEQKPRII</sequence>
<feature type="compositionally biased region" description="Polar residues" evidence="1">
    <location>
        <begin position="537"/>
        <end position="556"/>
    </location>
</feature>
<gene>
    <name evidence="3" type="ORF">GEV33_013221</name>
</gene>
<dbReference type="InterPro" id="IPR005135">
    <property type="entry name" value="Endo/exonuclease/phosphatase"/>
</dbReference>
<feature type="region of interest" description="Disordered" evidence="1">
    <location>
        <begin position="760"/>
        <end position="862"/>
    </location>
</feature>
<feature type="domain" description="CCHC-type" evidence="2">
    <location>
        <begin position="48"/>
        <end position="64"/>
    </location>
</feature>
<dbReference type="InterPro" id="IPR052560">
    <property type="entry name" value="RdDP_mobile_element"/>
</dbReference>
<comment type="caution">
    <text evidence="3">The sequence shown here is derived from an EMBL/GenBank/DDBJ whole genome shotgun (WGS) entry which is preliminary data.</text>
</comment>
<dbReference type="InterPro" id="IPR036691">
    <property type="entry name" value="Endo/exonu/phosph_ase_sf"/>
</dbReference>
<protein>
    <recommendedName>
        <fullName evidence="2">CCHC-type domain-containing protein</fullName>
    </recommendedName>
</protein>
<dbReference type="Proteomes" id="UP000719412">
    <property type="component" value="Unassembled WGS sequence"/>
</dbReference>
<keyword evidence="4" id="KW-1185">Reference proteome</keyword>
<evidence type="ECO:0000256" key="1">
    <source>
        <dbReference type="SAM" id="MobiDB-lite"/>
    </source>
</evidence>
<accession>A0A8J6LE01</accession>
<feature type="region of interest" description="Disordered" evidence="1">
    <location>
        <begin position="574"/>
        <end position="598"/>
    </location>
</feature>
<reference evidence="3" key="1">
    <citation type="journal article" date="2020" name="J Insects Food Feed">
        <title>The yellow mealworm (Tenebrio molitor) genome: a resource for the emerging insects as food and feed industry.</title>
        <authorList>
            <person name="Eriksson T."/>
            <person name="Andere A."/>
            <person name="Kelstrup H."/>
            <person name="Emery V."/>
            <person name="Picard C."/>
        </authorList>
    </citation>
    <scope>NUCLEOTIDE SEQUENCE</scope>
    <source>
        <strain evidence="3">Stoneville</strain>
        <tissue evidence="3">Whole head</tissue>
    </source>
</reference>
<feature type="compositionally biased region" description="Basic residues" evidence="1">
    <location>
        <begin position="1997"/>
        <end position="2007"/>
    </location>
</feature>
<dbReference type="GO" id="GO:0003676">
    <property type="term" value="F:nucleic acid binding"/>
    <property type="evidence" value="ECO:0007669"/>
    <property type="project" value="InterPro"/>
</dbReference>
<proteinExistence type="predicted"/>
<dbReference type="EMBL" id="JABDTM020028050">
    <property type="protein sequence ID" value="KAH0809571.1"/>
    <property type="molecule type" value="Genomic_DNA"/>
</dbReference>
<dbReference type="SUPFAM" id="SSF56219">
    <property type="entry name" value="DNase I-like"/>
    <property type="match status" value="1"/>
</dbReference>
<dbReference type="CDD" id="cd01650">
    <property type="entry name" value="RT_nLTR_like"/>
    <property type="match status" value="2"/>
</dbReference>
<dbReference type="InterPro" id="IPR001878">
    <property type="entry name" value="Znf_CCHC"/>
</dbReference>
<reference evidence="3" key="2">
    <citation type="submission" date="2021-08" db="EMBL/GenBank/DDBJ databases">
        <authorList>
            <person name="Eriksson T."/>
        </authorList>
    </citation>
    <scope>NUCLEOTIDE SEQUENCE</scope>
    <source>
        <strain evidence="3">Stoneville</strain>
        <tissue evidence="3">Whole head</tissue>
    </source>
</reference>
<feature type="domain" description="CCHC-type" evidence="2">
    <location>
        <begin position="1039"/>
        <end position="1055"/>
    </location>
</feature>
<organism evidence="3 4">
    <name type="scientific">Tenebrio molitor</name>
    <name type="common">Yellow mealworm beetle</name>
    <dbReference type="NCBI Taxonomy" id="7067"/>
    <lineage>
        <taxon>Eukaryota</taxon>
        <taxon>Metazoa</taxon>
        <taxon>Ecdysozoa</taxon>
        <taxon>Arthropoda</taxon>
        <taxon>Hexapoda</taxon>
        <taxon>Insecta</taxon>
        <taxon>Pterygota</taxon>
        <taxon>Neoptera</taxon>
        <taxon>Endopterygota</taxon>
        <taxon>Coleoptera</taxon>
        <taxon>Polyphaga</taxon>
        <taxon>Cucujiformia</taxon>
        <taxon>Tenebrionidae</taxon>
        <taxon>Tenebrio</taxon>
    </lineage>
</organism>
<evidence type="ECO:0000313" key="3">
    <source>
        <dbReference type="EMBL" id="KAH0809571.1"/>
    </source>
</evidence>
<dbReference type="SMART" id="SM00343">
    <property type="entry name" value="ZnF_C2HC"/>
    <property type="match status" value="3"/>
</dbReference>
<dbReference type="Pfam" id="PF14529">
    <property type="entry name" value="Exo_endo_phos_2"/>
    <property type="match status" value="1"/>
</dbReference>
<dbReference type="Gene3D" id="3.60.10.10">
    <property type="entry name" value="Endonuclease/exonuclease/phosphatase"/>
    <property type="match status" value="1"/>
</dbReference>
<feature type="region of interest" description="Disordered" evidence="1">
    <location>
        <begin position="692"/>
        <end position="739"/>
    </location>
</feature>
<feature type="region of interest" description="Disordered" evidence="1">
    <location>
        <begin position="1194"/>
        <end position="1213"/>
    </location>
</feature>
<dbReference type="InterPro" id="IPR000477">
    <property type="entry name" value="RT_dom"/>
</dbReference>
<feature type="domain" description="CCHC-type" evidence="2">
    <location>
        <begin position="1077"/>
        <end position="1094"/>
    </location>
</feature>
<feature type="compositionally biased region" description="Polar residues" evidence="1">
    <location>
        <begin position="776"/>
        <end position="802"/>
    </location>
</feature>
<dbReference type="GO" id="GO:0003824">
    <property type="term" value="F:catalytic activity"/>
    <property type="evidence" value="ECO:0007669"/>
    <property type="project" value="InterPro"/>
</dbReference>
<dbReference type="GO" id="GO:0008270">
    <property type="term" value="F:zinc ion binding"/>
    <property type="evidence" value="ECO:0007669"/>
    <property type="project" value="InterPro"/>
</dbReference>
<evidence type="ECO:0000259" key="2">
    <source>
        <dbReference type="SMART" id="SM00343"/>
    </source>
</evidence>
<feature type="region of interest" description="Disordered" evidence="1">
    <location>
        <begin position="1980"/>
        <end position="2036"/>
    </location>
</feature>
<evidence type="ECO:0000313" key="4">
    <source>
        <dbReference type="Proteomes" id="UP000719412"/>
    </source>
</evidence>
<dbReference type="PANTHER" id="PTHR36688">
    <property type="entry name" value="ENDO/EXONUCLEASE/PHOSPHATASE DOMAIN-CONTAINING PROTEIN"/>
    <property type="match status" value="1"/>
</dbReference>
<name>A0A8J6LE01_TENMO</name>
<feature type="region of interest" description="Disordered" evidence="1">
    <location>
        <begin position="420"/>
        <end position="562"/>
    </location>
</feature>
<dbReference type="Pfam" id="PF00078">
    <property type="entry name" value="RVT_1"/>
    <property type="match status" value="1"/>
</dbReference>
<dbReference type="PANTHER" id="PTHR36688:SF2">
    <property type="entry name" value="ENDONUCLEASE_EXONUCLEASE_PHOSPHATASE DOMAIN-CONTAINING PROTEIN"/>
    <property type="match status" value="1"/>
</dbReference>